<evidence type="ECO:0000256" key="1">
    <source>
        <dbReference type="ARBA" id="ARBA00004141"/>
    </source>
</evidence>
<evidence type="ECO:0000256" key="6">
    <source>
        <dbReference type="SAM" id="Phobius"/>
    </source>
</evidence>
<keyword evidence="2 6" id="KW-0812">Transmembrane</keyword>
<evidence type="ECO:0000313" key="8">
    <source>
        <dbReference type="EMBL" id="EJF46267.1"/>
    </source>
</evidence>
<dbReference type="Pfam" id="PF04138">
    <property type="entry name" value="GtrA_DPMS_TM"/>
    <property type="match status" value="1"/>
</dbReference>
<dbReference type="AlphaFoldDB" id="J0NNC8"/>
<feature type="compositionally biased region" description="Low complexity" evidence="5">
    <location>
        <begin position="23"/>
        <end position="35"/>
    </location>
</feature>
<evidence type="ECO:0000256" key="5">
    <source>
        <dbReference type="SAM" id="MobiDB-lite"/>
    </source>
</evidence>
<dbReference type="GO" id="GO:0016020">
    <property type="term" value="C:membrane"/>
    <property type="evidence" value="ECO:0007669"/>
    <property type="project" value="UniProtKB-SubCell"/>
</dbReference>
<name>J0NNC8_9ACTO</name>
<dbReference type="PATRIC" id="fig|1125718.3.peg.1039"/>
<evidence type="ECO:0000256" key="4">
    <source>
        <dbReference type="ARBA" id="ARBA00023136"/>
    </source>
</evidence>
<evidence type="ECO:0000259" key="7">
    <source>
        <dbReference type="Pfam" id="PF04138"/>
    </source>
</evidence>
<feature type="transmembrane region" description="Helical" evidence="6">
    <location>
        <begin position="82"/>
        <end position="103"/>
    </location>
</feature>
<dbReference type="GO" id="GO:0000271">
    <property type="term" value="P:polysaccharide biosynthetic process"/>
    <property type="evidence" value="ECO:0007669"/>
    <property type="project" value="InterPro"/>
</dbReference>
<evidence type="ECO:0000313" key="9">
    <source>
        <dbReference type="Proteomes" id="UP000002941"/>
    </source>
</evidence>
<comment type="subcellular location">
    <subcellularLocation>
        <location evidence="1">Membrane</location>
        <topology evidence="1">Multi-pass membrane protein</topology>
    </subcellularLocation>
</comment>
<gene>
    <name evidence="8" type="ORF">HMPREF1318_2019</name>
</gene>
<dbReference type="EMBL" id="AKFT01000069">
    <property type="protein sequence ID" value="EJF46267.1"/>
    <property type="molecule type" value="Genomic_DNA"/>
</dbReference>
<reference evidence="8 9" key="1">
    <citation type="submission" date="2012-05" db="EMBL/GenBank/DDBJ databases">
        <authorList>
            <person name="Harkins D.M."/>
            <person name="Madupu R."/>
            <person name="Durkin A.S."/>
            <person name="Torralba M."/>
            <person name="Methe B."/>
            <person name="Sutton G.G."/>
            <person name="Nelson K.E."/>
        </authorList>
    </citation>
    <scope>NUCLEOTIDE SEQUENCE [LARGE SCALE GENOMIC DNA]</scope>
    <source>
        <strain evidence="8 9">F0489</strain>
    </source>
</reference>
<organism evidence="8 9">
    <name type="scientific">Actinomyces massiliensis F0489</name>
    <dbReference type="NCBI Taxonomy" id="1125718"/>
    <lineage>
        <taxon>Bacteria</taxon>
        <taxon>Bacillati</taxon>
        <taxon>Actinomycetota</taxon>
        <taxon>Actinomycetes</taxon>
        <taxon>Actinomycetales</taxon>
        <taxon>Actinomycetaceae</taxon>
        <taxon>Actinomyces</taxon>
    </lineage>
</organism>
<feature type="transmembrane region" description="Helical" evidence="6">
    <location>
        <begin position="148"/>
        <end position="170"/>
    </location>
</feature>
<feature type="region of interest" description="Disordered" evidence="5">
    <location>
        <begin position="1"/>
        <end position="40"/>
    </location>
</feature>
<keyword evidence="4 6" id="KW-0472">Membrane</keyword>
<dbReference type="Proteomes" id="UP000002941">
    <property type="component" value="Unassembled WGS sequence"/>
</dbReference>
<feature type="domain" description="GtrA/DPMS transmembrane" evidence="7">
    <location>
        <begin position="85"/>
        <end position="198"/>
    </location>
</feature>
<keyword evidence="9" id="KW-1185">Reference proteome</keyword>
<dbReference type="RefSeq" id="WP_008730882.1">
    <property type="nucleotide sequence ID" value="NZ_AKFT01000069.1"/>
</dbReference>
<accession>J0NNC8</accession>
<protein>
    <submittedName>
        <fullName evidence="8">GtrA-like protein</fullName>
    </submittedName>
</protein>
<keyword evidence="3 6" id="KW-1133">Transmembrane helix</keyword>
<dbReference type="eggNOG" id="COG2246">
    <property type="taxonomic scope" value="Bacteria"/>
</dbReference>
<dbReference type="OrthoDB" id="3259601at2"/>
<comment type="caution">
    <text evidence="8">The sequence shown here is derived from an EMBL/GenBank/DDBJ whole genome shotgun (WGS) entry which is preliminary data.</text>
</comment>
<evidence type="ECO:0000256" key="2">
    <source>
        <dbReference type="ARBA" id="ARBA00022692"/>
    </source>
</evidence>
<sequence>MTTRDAAGPAARFCASERRTPLSAHSTASNTSNASARERISGKLDERLNDPSRRAPRVFLHVISRIHRLIPSRLRKRVPVTFIGYALINGSAFLIDISFLWLFFDKLHWLYPLAVTLGYMIAGAYSLLLNRWLNFQSRGHLVSQGSRYAVGLASQYVIFILGLTSFLYWIGVHAELARLISACCEGAYLYTLMKLWVFRGTPEPDDDDGPGTPVAA</sequence>
<feature type="transmembrane region" description="Helical" evidence="6">
    <location>
        <begin position="109"/>
        <end position="128"/>
    </location>
</feature>
<evidence type="ECO:0000256" key="3">
    <source>
        <dbReference type="ARBA" id="ARBA00022989"/>
    </source>
</evidence>
<dbReference type="InterPro" id="IPR007267">
    <property type="entry name" value="GtrA_DPMS_TM"/>
</dbReference>
<proteinExistence type="predicted"/>